<evidence type="ECO:0000313" key="1">
    <source>
        <dbReference type="EMBL" id="KAJ7066816.1"/>
    </source>
</evidence>
<evidence type="ECO:0000313" key="2">
    <source>
        <dbReference type="Proteomes" id="UP001222325"/>
    </source>
</evidence>
<protein>
    <submittedName>
        <fullName evidence="1">Uncharacterized protein</fullName>
    </submittedName>
</protein>
<reference evidence="1" key="1">
    <citation type="submission" date="2023-03" db="EMBL/GenBank/DDBJ databases">
        <title>Massive genome expansion in bonnet fungi (Mycena s.s.) driven by repeated elements and novel gene families across ecological guilds.</title>
        <authorList>
            <consortium name="Lawrence Berkeley National Laboratory"/>
            <person name="Harder C.B."/>
            <person name="Miyauchi S."/>
            <person name="Viragh M."/>
            <person name="Kuo A."/>
            <person name="Thoen E."/>
            <person name="Andreopoulos B."/>
            <person name="Lu D."/>
            <person name="Skrede I."/>
            <person name="Drula E."/>
            <person name="Henrissat B."/>
            <person name="Morin E."/>
            <person name="Kohler A."/>
            <person name="Barry K."/>
            <person name="LaButti K."/>
            <person name="Morin E."/>
            <person name="Salamov A."/>
            <person name="Lipzen A."/>
            <person name="Mereny Z."/>
            <person name="Hegedus B."/>
            <person name="Baldrian P."/>
            <person name="Stursova M."/>
            <person name="Weitz H."/>
            <person name="Taylor A."/>
            <person name="Grigoriev I.V."/>
            <person name="Nagy L.G."/>
            <person name="Martin F."/>
            <person name="Kauserud H."/>
        </authorList>
    </citation>
    <scope>NUCLEOTIDE SEQUENCE</scope>
    <source>
        <strain evidence="1">CBHHK173m</strain>
    </source>
</reference>
<comment type="caution">
    <text evidence="1">The sequence shown here is derived from an EMBL/GenBank/DDBJ whole genome shotgun (WGS) entry which is preliminary data.</text>
</comment>
<dbReference type="AlphaFoldDB" id="A0AAD6XKP3"/>
<keyword evidence="2" id="KW-1185">Reference proteome</keyword>
<gene>
    <name evidence="1" type="ORF">B0H15DRAFT_972108</name>
</gene>
<name>A0AAD6XKP3_9AGAR</name>
<accession>A0AAD6XKP3</accession>
<organism evidence="1 2">
    <name type="scientific">Mycena belliarum</name>
    <dbReference type="NCBI Taxonomy" id="1033014"/>
    <lineage>
        <taxon>Eukaryota</taxon>
        <taxon>Fungi</taxon>
        <taxon>Dikarya</taxon>
        <taxon>Basidiomycota</taxon>
        <taxon>Agaricomycotina</taxon>
        <taxon>Agaricomycetes</taxon>
        <taxon>Agaricomycetidae</taxon>
        <taxon>Agaricales</taxon>
        <taxon>Marasmiineae</taxon>
        <taxon>Mycenaceae</taxon>
        <taxon>Mycena</taxon>
    </lineage>
</organism>
<proteinExistence type="predicted"/>
<dbReference type="EMBL" id="JARJCN010000163">
    <property type="protein sequence ID" value="KAJ7066816.1"/>
    <property type="molecule type" value="Genomic_DNA"/>
</dbReference>
<sequence length="464" mass="49779">MLILAESTSKCHLLLPAYPPAVYELTLEVPHHPPVLELREIPPALALLATGDKMGVRYLIIITFCAFVPQFMGSVLPCPLILADTFAQVTLVEADDTSPTNTARRARARRHRALLRRLRLVQHATALYTILSGPKTLASSELTWVQPHVTAADALRRTPRPRCASHRSYTAAPPTSARTHLYASTHNARAPQPLGPQMHLSRRPLRAATWRPVHIPTPATQDVGVRKATAVAYSATPVTLRAQLPRPLALHRTNAGGHILASTQSAQVLGGMGAARPRPPLLPRAPDPHVLPAASLLRADRLQVALSSLGGGAALRERRGSWRQLARIRAPLGAGVGRVKGVGRPLRAGRRFARAQVRARTLQRAPRRRPNGAGCAAHLLVAATHQRRGIRWVPIARIRAGPSPGGPCGAAARSSETGKRSALPVGASLLPPSRRQACSLARNPVNSDGTFPPTSGLSFVTYVS</sequence>
<dbReference type="Proteomes" id="UP001222325">
    <property type="component" value="Unassembled WGS sequence"/>
</dbReference>